<evidence type="ECO:0000313" key="2">
    <source>
        <dbReference type="Proteomes" id="UP001176941"/>
    </source>
</evidence>
<dbReference type="Proteomes" id="UP001176941">
    <property type="component" value="Chromosome 31"/>
</dbReference>
<organism evidence="1 2">
    <name type="scientific">Rangifer tarandus platyrhynchus</name>
    <name type="common">Svalbard reindeer</name>
    <dbReference type="NCBI Taxonomy" id="3082113"/>
    <lineage>
        <taxon>Eukaryota</taxon>
        <taxon>Metazoa</taxon>
        <taxon>Chordata</taxon>
        <taxon>Craniata</taxon>
        <taxon>Vertebrata</taxon>
        <taxon>Euteleostomi</taxon>
        <taxon>Mammalia</taxon>
        <taxon>Eutheria</taxon>
        <taxon>Laurasiatheria</taxon>
        <taxon>Artiodactyla</taxon>
        <taxon>Ruminantia</taxon>
        <taxon>Pecora</taxon>
        <taxon>Cervidae</taxon>
        <taxon>Odocoileinae</taxon>
        <taxon>Rangifer</taxon>
    </lineage>
</organism>
<accession>A0ABN8ZDL7</accession>
<gene>
    <name evidence="1" type="ORF">MRATA1EN1_LOCUS20851</name>
</gene>
<reference evidence="1" key="1">
    <citation type="submission" date="2023-04" db="EMBL/GenBank/DDBJ databases">
        <authorList>
            <consortium name="ELIXIR-Norway"/>
        </authorList>
    </citation>
    <scope>NUCLEOTIDE SEQUENCE [LARGE SCALE GENOMIC DNA]</scope>
</reference>
<keyword evidence="2" id="KW-1185">Reference proteome</keyword>
<proteinExistence type="predicted"/>
<protein>
    <submittedName>
        <fullName evidence="1">Uncharacterized protein</fullName>
    </submittedName>
</protein>
<dbReference type="EMBL" id="OX459967">
    <property type="protein sequence ID" value="CAI9171889.1"/>
    <property type="molecule type" value="Genomic_DNA"/>
</dbReference>
<sequence length="103" mass="10748">MLRDGIEAKPLDVFLSSRPLSCSRHRFPSGPAEPLGCGISVPASPTRLPSSLGGPVPPAPRVWRVSRVACSAASPRLACWPGPVLPGCTQRAAELGLQARPLS</sequence>
<evidence type="ECO:0000313" key="1">
    <source>
        <dbReference type="EMBL" id="CAI9171889.1"/>
    </source>
</evidence>
<name>A0ABN8ZDL7_RANTA</name>